<dbReference type="SMART" id="SM00091">
    <property type="entry name" value="PAS"/>
    <property type="match status" value="2"/>
</dbReference>
<evidence type="ECO:0000259" key="12">
    <source>
        <dbReference type="PROSITE" id="PS50113"/>
    </source>
</evidence>
<dbReference type="InterPro" id="IPR000700">
    <property type="entry name" value="PAS-assoc_C"/>
</dbReference>
<feature type="transmembrane region" description="Helical" evidence="9">
    <location>
        <begin position="46"/>
        <end position="77"/>
    </location>
</feature>
<keyword evidence="9" id="KW-0812">Transmembrane</keyword>
<evidence type="ECO:0000313" key="13">
    <source>
        <dbReference type="EMBL" id="KAB1080841.1"/>
    </source>
</evidence>
<dbReference type="PROSITE" id="PS50113">
    <property type="entry name" value="PAC"/>
    <property type="match status" value="1"/>
</dbReference>
<organism evidence="13 14">
    <name type="scientific">Methylobacterium soli</name>
    <dbReference type="NCBI Taxonomy" id="553447"/>
    <lineage>
        <taxon>Bacteria</taxon>
        <taxon>Pseudomonadati</taxon>
        <taxon>Pseudomonadota</taxon>
        <taxon>Alphaproteobacteria</taxon>
        <taxon>Hyphomicrobiales</taxon>
        <taxon>Methylobacteriaceae</taxon>
        <taxon>Methylobacterium</taxon>
    </lineage>
</organism>
<dbReference type="SMART" id="SM00388">
    <property type="entry name" value="HisKA"/>
    <property type="match status" value="1"/>
</dbReference>
<sequence>MQESPISDQQALPASGQYNRRPSVQQRYPPANQAVAKRTISQLMALLLAVVIFLVDVLTSIKGGIAVLYVVVILIAGRTVRRSGVTLTATGCMALTVAAYLPQHGLFQDDSALLRASVSLAAIVTSTALTLRNQAAAERLTEQAHLLDLTHDSIFVRDLSDIVTFWNRGAEELYGWSRDEAVGRYVHALLRTVFPVDLEAIQAELIRTGRWEGELVQTVCSGRTVTVESRWALRRDTRGEPVSVLETNTDISERKRAHAALVESERRYRTIFDTTRVSILQQDWMPVKAALDALANETADLEAYLADHPDFVARMRRSVTIVDVNAMTRSLIGASVKAQALGTLDDLLREDEPTFLKSLLALARGETFFEGETQIRALTGASVPILFGITFPEHAEEFGCVLVFAVDITERKEAQEVLLAVQAELAHAARVSTLGELTASIAHEVNQPLAAIVTSGEAALRWLRRPVPDLEEAEDAVTRVVQNGTRASEIVARIRTFLTKAPPRPDWLDLTEMIDEAIVLIEREILRHGVVLRREFEAGLPPVCGDRVQLQQVVINLMVNAVQAMAETHDRPRLLVVRAQAQGAGEGAGKGEAVRVSVSDSGPGLAPEARARVFQPFFTTKNEGMGMGLAICRTSVEAHGGRLWASEQPGPGAAFHFTVPVSAERVG</sequence>
<proteinExistence type="predicted"/>
<evidence type="ECO:0000256" key="8">
    <source>
        <dbReference type="ARBA" id="ARBA00023012"/>
    </source>
</evidence>
<keyword evidence="4" id="KW-0808">Transferase</keyword>
<evidence type="ECO:0000259" key="11">
    <source>
        <dbReference type="PROSITE" id="PS50112"/>
    </source>
</evidence>
<keyword evidence="8" id="KW-0902">Two-component regulatory system</keyword>
<dbReference type="CDD" id="cd00082">
    <property type="entry name" value="HisKA"/>
    <property type="match status" value="1"/>
</dbReference>
<dbReference type="EMBL" id="VZZK01000003">
    <property type="protein sequence ID" value="KAB1080841.1"/>
    <property type="molecule type" value="Genomic_DNA"/>
</dbReference>
<dbReference type="PANTHER" id="PTHR43065:SF10">
    <property type="entry name" value="PEROXIDE STRESS-ACTIVATED HISTIDINE KINASE MAK3"/>
    <property type="match status" value="1"/>
</dbReference>
<dbReference type="InterPro" id="IPR036890">
    <property type="entry name" value="HATPase_C_sf"/>
</dbReference>
<comment type="catalytic activity">
    <reaction evidence="1">
        <text>ATP + protein L-histidine = ADP + protein N-phospho-L-histidine.</text>
        <dbReference type="EC" id="2.7.13.3"/>
    </reaction>
</comment>
<keyword evidence="3" id="KW-0597">Phosphoprotein</keyword>
<comment type="caution">
    <text evidence="13">The sequence shown here is derived from an EMBL/GenBank/DDBJ whole genome shotgun (WGS) entry which is preliminary data.</text>
</comment>
<dbReference type="SUPFAM" id="SSF55874">
    <property type="entry name" value="ATPase domain of HSP90 chaperone/DNA topoisomerase II/histidine kinase"/>
    <property type="match status" value="1"/>
</dbReference>
<dbReference type="PANTHER" id="PTHR43065">
    <property type="entry name" value="SENSOR HISTIDINE KINASE"/>
    <property type="match status" value="1"/>
</dbReference>
<feature type="domain" description="PAC" evidence="12">
    <location>
        <begin position="209"/>
        <end position="263"/>
    </location>
</feature>
<dbReference type="FunFam" id="3.30.565.10:FF:000042">
    <property type="entry name" value="Two-component sensor histidine kinase KdpD"/>
    <property type="match status" value="1"/>
</dbReference>
<evidence type="ECO:0000256" key="7">
    <source>
        <dbReference type="ARBA" id="ARBA00022840"/>
    </source>
</evidence>
<keyword evidence="14" id="KW-1185">Reference proteome</keyword>
<dbReference type="CDD" id="cd00130">
    <property type="entry name" value="PAS"/>
    <property type="match status" value="1"/>
</dbReference>
<dbReference type="Pfam" id="PF02518">
    <property type="entry name" value="HATPase_c"/>
    <property type="match status" value="1"/>
</dbReference>
<dbReference type="InterPro" id="IPR035965">
    <property type="entry name" value="PAS-like_dom_sf"/>
</dbReference>
<dbReference type="PROSITE" id="PS50109">
    <property type="entry name" value="HIS_KIN"/>
    <property type="match status" value="1"/>
</dbReference>
<evidence type="ECO:0000256" key="1">
    <source>
        <dbReference type="ARBA" id="ARBA00000085"/>
    </source>
</evidence>
<dbReference type="EC" id="2.7.13.3" evidence="2"/>
<reference evidence="13 14" key="1">
    <citation type="submission" date="2019-09" db="EMBL/GenBank/DDBJ databases">
        <title>YIM 48816 draft genome.</title>
        <authorList>
            <person name="Jiang L."/>
        </authorList>
    </citation>
    <scope>NUCLEOTIDE SEQUENCE [LARGE SCALE GENOMIC DNA]</scope>
    <source>
        <strain evidence="13 14">YIM 48816</strain>
    </source>
</reference>
<dbReference type="GO" id="GO:0000155">
    <property type="term" value="F:phosphorelay sensor kinase activity"/>
    <property type="evidence" value="ECO:0007669"/>
    <property type="project" value="InterPro"/>
</dbReference>
<accession>A0A6L3T639</accession>
<dbReference type="GO" id="GO:0006355">
    <property type="term" value="P:regulation of DNA-templated transcription"/>
    <property type="evidence" value="ECO:0007669"/>
    <property type="project" value="InterPro"/>
</dbReference>
<feature type="domain" description="Histidine kinase" evidence="10">
    <location>
        <begin position="440"/>
        <end position="663"/>
    </location>
</feature>
<dbReference type="SUPFAM" id="SSF55785">
    <property type="entry name" value="PYP-like sensor domain (PAS domain)"/>
    <property type="match status" value="2"/>
</dbReference>
<dbReference type="SUPFAM" id="SSF47384">
    <property type="entry name" value="Homodimeric domain of signal transducing histidine kinase"/>
    <property type="match status" value="1"/>
</dbReference>
<dbReference type="InterPro" id="IPR013767">
    <property type="entry name" value="PAS_fold"/>
</dbReference>
<dbReference type="SMART" id="SM00387">
    <property type="entry name" value="HATPase_c"/>
    <property type="match status" value="1"/>
</dbReference>
<dbReference type="Gene3D" id="1.10.287.130">
    <property type="match status" value="1"/>
</dbReference>
<dbReference type="PRINTS" id="PR00344">
    <property type="entry name" value="BCTRLSENSOR"/>
</dbReference>
<dbReference type="PROSITE" id="PS50112">
    <property type="entry name" value="PAS"/>
    <property type="match status" value="1"/>
</dbReference>
<dbReference type="AlphaFoldDB" id="A0A6L3T639"/>
<dbReference type="OrthoDB" id="9789238at2"/>
<keyword evidence="9" id="KW-0472">Membrane</keyword>
<dbReference type="Pfam" id="PF13426">
    <property type="entry name" value="PAS_9"/>
    <property type="match status" value="1"/>
</dbReference>
<feature type="transmembrane region" description="Helical" evidence="9">
    <location>
        <begin position="83"/>
        <end position="101"/>
    </location>
</feature>
<keyword evidence="5" id="KW-0547">Nucleotide-binding</keyword>
<evidence type="ECO:0000256" key="5">
    <source>
        <dbReference type="ARBA" id="ARBA00022741"/>
    </source>
</evidence>
<dbReference type="InterPro" id="IPR003661">
    <property type="entry name" value="HisK_dim/P_dom"/>
</dbReference>
<dbReference type="Proteomes" id="UP000474159">
    <property type="component" value="Unassembled WGS sequence"/>
</dbReference>
<evidence type="ECO:0000259" key="10">
    <source>
        <dbReference type="PROSITE" id="PS50109"/>
    </source>
</evidence>
<evidence type="ECO:0000256" key="2">
    <source>
        <dbReference type="ARBA" id="ARBA00012438"/>
    </source>
</evidence>
<dbReference type="NCBIfam" id="TIGR00229">
    <property type="entry name" value="sensory_box"/>
    <property type="match status" value="1"/>
</dbReference>
<dbReference type="InterPro" id="IPR004358">
    <property type="entry name" value="Sig_transdc_His_kin-like_C"/>
</dbReference>
<evidence type="ECO:0000256" key="4">
    <source>
        <dbReference type="ARBA" id="ARBA00022679"/>
    </source>
</evidence>
<dbReference type="InterPro" id="IPR036097">
    <property type="entry name" value="HisK_dim/P_sf"/>
</dbReference>
<gene>
    <name evidence="13" type="ORF">F6X53_03820</name>
</gene>
<dbReference type="Gene3D" id="3.30.450.20">
    <property type="entry name" value="PAS domain"/>
    <property type="match status" value="2"/>
</dbReference>
<keyword evidence="7" id="KW-0067">ATP-binding</keyword>
<dbReference type="InterPro" id="IPR005467">
    <property type="entry name" value="His_kinase_dom"/>
</dbReference>
<evidence type="ECO:0000313" key="14">
    <source>
        <dbReference type="Proteomes" id="UP000474159"/>
    </source>
</evidence>
<dbReference type="Pfam" id="PF00989">
    <property type="entry name" value="PAS"/>
    <property type="match status" value="1"/>
</dbReference>
<evidence type="ECO:0000256" key="6">
    <source>
        <dbReference type="ARBA" id="ARBA00022777"/>
    </source>
</evidence>
<evidence type="ECO:0000256" key="9">
    <source>
        <dbReference type="SAM" id="Phobius"/>
    </source>
</evidence>
<keyword evidence="6" id="KW-0418">Kinase</keyword>
<keyword evidence="9" id="KW-1133">Transmembrane helix</keyword>
<dbReference type="Gene3D" id="3.30.565.10">
    <property type="entry name" value="Histidine kinase-like ATPase, C-terminal domain"/>
    <property type="match status" value="1"/>
</dbReference>
<feature type="domain" description="PAS" evidence="11">
    <location>
        <begin position="139"/>
        <end position="205"/>
    </location>
</feature>
<dbReference type="GO" id="GO:0042802">
    <property type="term" value="F:identical protein binding"/>
    <property type="evidence" value="ECO:0007669"/>
    <property type="project" value="UniProtKB-ARBA"/>
</dbReference>
<evidence type="ECO:0000256" key="3">
    <source>
        <dbReference type="ARBA" id="ARBA00022553"/>
    </source>
</evidence>
<dbReference type="Pfam" id="PF00512">
    <property type="entry name" value="HisKA"/>
    <property type="match status" value="1"/>
</dbReference>
<dbReference type="InterPro" id="IPR003594">
    <property type="entry name" value="HATPase_dom"/>
</dbReference>
<name>A0A6L3T639_9HYPH</name>
<dbReference type="GO" id="GO:0005524">
    <property type="term" value="F:ATP binding"/>
    <property type="evidence" value="ECO:0007669"/>
    <property type="project" value="UniProtKB-KW"/>
</dbReference>
<protein>
    <recommendedName>
        <fullName evidence="2">histidine kinase</fullName>
        <ecNumber evidence="2">2.7.13.3</ecNumber>
    </recommendedName>
</protein>
<dbReference type="InterPro" id="IPR000014">
    <property type="entry name" value="PAS"/>
</dbReference>